<organism evidence="2">
    <name type="scientific">Desulfatirhabdium butyrativorans</name>
    <dbReference type="NCBI Taxonomy" id="340467"/>
    <lineage>
        <taxon>Bacteria</taxon>
        <taxon>Pseudomonadati</taxon>
        <taxon>Thermodesulfobacteriota</taxon>
        <taxon>Desulfobacteria</taxon>
        <taxon>Desulfobacterales</taxon>
        <taxon>Desulfatirhabdiaceae</taxon>
        <taxon>Desulfatirhabdium</taxon>
    </lineage>
</organism>
<name>A0A7C4MM66_9BACT</name>
<keyword evidence="1" id="KW-0472">Membrane</keyword>
<dbReference type="InterPro" id="IPR036514">
    <property type="entry name" value="SGNH_hydro_sf"/>
</dbReference>
<dbReference type="SUPFAM" id="SSF52266">
    <property type="entry name" value="SGNH hydrolase"/>
    <property type="match status" value="1"/>
</dbReference>
<proteinExistence type="predicted"/>
<comment type="caution">
    <text evidence="2">The sequence shown here is derived from an EMBL/GenBank/DDBJ whole genome shotgun (WGS) entry which is preliminary data.</text>
</comment>
<dbReference type="EMBL" id="DSUH01000184">
    <property type="protein sequence ID" value="HGU32730.1"/>
    <property type="molecule type" value="Genomic_DNA"/>
</dbReference>
<accession>A0A7C4MM66</accession>
<evidence type="ECO:0000256" key="1">
    <source>
        <dbReference type="SAM" id="Phobius"/>
    </source>
</evidence>
<dbReference type="Gene3D" id="3.40.50.1110">
    <property type="entry name" value="SGNH hydrolase"/>
    <property type="match status" value="1"/>
</dbReference>
<gene>
    <name evidence="2" type="ORF">ENS29_07735</name>
</gene>
<feature type="transmembrane region" description="Helical" evidence="1">
    <location>
        <begin position="7"/>
        <end position="30"/>
    </location>
</feature>
<sequence length="330" mass="37284">MSRPSKSVLWVLSGVIGLFLAGEIFVRWMFRLDCYPLYAVHPTIEYLLQPSQHIVCNGKTFKTNRWSMRSPDFDRNKSREEIRVMVFGDSIVHGFPLDQHELATSLLTKDLEQTMRRHVVVGNISAGSWGIPNYLAYEQANGFFDADVVVLVFSSHDLYDVPTFEPLSPIYQPQTRFHIVSPFGVQKLFGWVKHNSLLLAQGTTDKNLEHLKAICLKALDDLYQDLQKQAIPLLLVFHYEQDELRAEMINEFLDWARVKGVSVVSDREVLIGALKVGKNPYQDFIHLNALGQSLLEAVILDGLCEMGFIHPAAQAPVESKGAPSESSTPQ</sequence>
<keyword evidence="1" id="KW-1133">Transmembrane helix</keyword>
<keyword evidence="1" id="KW-0812">Transmembrane</keyword>
<dbReference type="GO" id="GO:0016788">
    <property type="term" value="F:hydrolase activity, acting on ester bonds"/>
    <property type="evidence" value="ECO:0007669"/>
    <property type="project" value="UniProtKB-ARBA"/>
</dbReference>
<protein>
    <submittedName>
        <fullName evidence="2">SGNH/GDSL hydrolase family protein</fullName>
    </submittedName>
</protein>
<reference evidence="2" key="1">
    <citation type="journal article" date="2020" name="mSystems">
        <title>Genome- and Community-Level Interaction Insights into Carbon Utilization and Element Cycling Functions of Hydrothermarchaeota in Hydrothermal Sediment.</title>
        <authorList>
            <person name="Zhou Z."/>
            <person name="Liu Y."/>
            <person name="Xu W."/>
            <person name="Pan J."/>
            <person name="Luo Z.H."/>
            <person name="Li M."/>
        </authorList>
    </citation>
    <scope>NUCLEOTIDE SEQUENCE [LARGE SCALE GENOMIC DNA]</scope>
    <source>
        <strain evidence="2">SpSt-477</strain>
    </source>
</reference>
<dbReference type="AlphaFoldDB" id="A0A7C4MM66"/>
<keyword evidence="2" id="KW-0378">Hydrolase</keyword>
<evidence type="ECO:0000313" key="2">
    <source>
        <dbReference type="EMBL" id="HGU32730.1"/>
    </source>
</evidence>